<evidence type="ECO:0000256" key="1">
    <source>
        <dbReference type="SAM" id="MobiDB-lite"/>
    </source>
</evidence>
<comment type="caution">
    <text evidence="2">The sequence shown here is derived from an EMBL/GenBank/DDBJ whole genome shotgun (WGS) entry which is preliminary data.</text>
</comment>
<evidence type="ECO:0000313" key="3">
    <source>
        <dbReference type="Proteomes" id="UP000076321"/>
    </source>
</evidence>
<name>A0A154MWL0_9PSEU</name>
<sequence>MGTGLSTDTSTVTPAPPTSSAGSIVASQGQRPYSPVKTTIAMVRTSVVGAVTSNQASWRPRTSWQAEPGIISLPHSSVPSSAYWFAEIAATHSANTRPVHGRKIDAPTASGSRQNTRA</sequence>
<organism evidence="2 3">
    <name type="scientific">Amycolatopsis regifaucium</name>
    <dbReference type="NCBI Taxonomy" id="546365"/>
    <lineage>
        <taxon>Bacteria</taxon>
        <taxon>Bacillati</taxon>
        <taxon>Actinomycetota</taxon>
        <taxon>Actinomycetes</taxon>
        <taxon>Pseudonocardiales</taxon>
        <taxon>Pseudonocardiaceae</taxon>
        <taxon>Amycolatopsis</taxon>
    </lineage>
</organism>
<protein>
    <submittedName>
        <fullName evidence="2">Uncharacterized protein</fullName>
    </submittedName>
</protein>
<accession>A0A154MWL0</accession>
<dbReference type="Proteomes" id="UP000076321">
    <property type="component" value="Unassembled WGS sequence"/>
</dbReference>
<reference evidence="2 3" key="1">
    <citation type="submission" date="2015-12" db="EMBL/GenBank/DDBJ databases">
        <title>Amycolatopsis regifaucium genome sequencing and assembly.</title>
        <authorList>
            <person name="Mayilraj S."/>
        </authorList>
    </citation>
    <scope>NUCLEOTIDE SEQUENCE [LARGE SCALE GENOMIC DNA]</scope>
    <source>
        <strain evidence="2 3">GY080</strain>
    </source>
</reference>
<feature type="compositionally biased region" description="Low complexity" evidence="1">
    <location>
        <begin position="1"/>
        <end position="23"/>
    </location>
</feature>
<feature type="region of interest" description="Disordered" evidence="1">
    <location>
        <begin position="96"/>
        <end position="118"/>
    </location>
</feature>
<proteinExistence type="predicted"/>
<gene>
    <name evidence="2" type="ORF">AVL48_00990</name>
</gene>
<dbReference type="EMBL" id="LQCI01000001">
    <property type="protein sequence ID" value="KZB88682.1"/>
    <property type="molecule type" value="Genomic_DNA"/>
</dbReference>
<evidence type="ECO:0000313" key="2">
    <source>
        <dbReference type="EMBL" id="KZB88682.1"/>
    </source>
</evidence>
<feature type="region of interest" description="Disordered" evidence="1">
    <location>
        <begin position="1"/>
        <end position="33"/>
    </location>
</feature>
<dbReference type="AlphaFoldDB" id="A0A154MWL0"/>
<feature type="compositionally biased region" description="Polar residues" evidence="1">
    <location>
        <begin position="109"/>
        <end position="118"/>
    </location>
</feature>